<reference evidence="4" key="1">
    <citation type="submission" date="2012-12" db="EMBL/GenBank/DDBJ databases">
        <authorList>
            <person name="Hellsten U."/>
            <person name="Grimwood J."/>
            <person name="Chapman J.A."/>
            <person name="Shapiro H."/>
            <person name="Aerts A."/>
            <person name="Otillar R.P."/>
            <person name="Terry A.Y."/>
            <person name="Boore J.L."/>
            <person name="Simakov O."/>
            <person name="Marletaz F."/>
            <person name="Cho S.-J."/>
            <person name="Edsinger-Gonzales E."/>
            <person name="Havlak P."/>
            <person name="Kuo D.-H."/>
            <person name="Larsson T."/>
            <person name="Lv J."/>
            <person name="Arendt D."/>
            <person name="Savage R."/>
            <person name="Osoegawa K."/>
            <person name="de Jong P."/>
            <person name="Lindberg D.R."/>
            <person name="Seaver E.C."/>
            <person name="Weisblat D.A."/>
            <person name="Putnam N.H."/>
            <person name="Grigoriev I.V."/>
            <person name="Rokhsar D.S."/>
        </authorList>
    </citation>
    <scope>NUCLEOTIDE SEQUENCE</scope>
    <source>
        <strain evidence="4">I ESC-2004</strain>
    </source>
</reference>
<sequence length="120" mass="14555">MNEAEQYTALDKEQYNFDFTPNDSPIIPHIIHQMWNNKTIPQVFHAWMQRWSQMHPAWQHWFWTLDDVRVLIRDQYPEYLELYDGYPTHIHKADAARLFVIHHYGGVYVDLDTVPLKPFD</sequence>
<dbReference type="Gene3D" id="3.90.550.20">
    <property type="match status" value="1"/>
</dbReference>
<dbReference type="EMBL" id="AMQN01009510">
    <property type="status" value="NOT_ANNOTATED_CDS"/>
    <property type="molecule type" value="Genomic_DNA"/>
</dbReference>
<dbReference type="SUPFAM" id="SSF53448">
    <property type="entry name" value="Nucleotide-diphospho-sugar transferases"/>
    <property type="match status" value="1"/>
</dbReference>
<dbReference type="InterPro" id="IPR029044">
    <property type="entry name" value="Nucleotide-diphossugar_trans"/>
</dbReference>
<evidence type="ECO:0000313" key="2">
    <source>
        <dbReference type="EMBL" id="ELU00913.1"/>
    </source>
</evidence>
<dbReference type="PANTHER" id="PTHR32385">
    <property type="entry name" value="MANNOSYL PHOSPHORYLINOSITOL CERAMIDE SYNTHASE"/>
    <property type="match status" value="1"/>
</dbReference>
<feature type="non-terminal residue" evidence="2">
    <location>
        <position position="120"/>
    </location>
</feature>
<dbReference type="EnsemblMetazoa" id="CapteT104895">
    <property type="protein sequence ID" value="CapteP104895"/>
    <property type="gene ID" value="CapteG104895"/>
</dbReference>
<dbReference type="AlphaFoldDB" id="R7UAV1"/>
<dbReference type="OrthoDB" id="9997758at2759"/>
<reference evidence="2 4" key="2">
    <citation type="journal article" date="2013" name="Nature">
        <title>Insights into bilaterian evolution from three spiralian genomes.</title>
        <authorList>
            <person name="Simakov O."/>
            <person name="Marletaz F."/>
            <person name="Cho S.J."/>
            <person name="Edsinger-Gonzales E."/>
            <person name="Havlak P."/>
            <person name="Hellsten U."/>
            <person name="Kuo D.H."/>
            <person name="Larsson T."/>
            <person name="Lv J."/>
            <person name="Arendt D."/>
            <person name="Savage R."/>
            <person name="Osoegawa K."/>
            <person name="de Jong P."/>
            <person name="Grimwood J."/>
            <person name="Chapman J.A."/>
            <person name="Shapiro H."/>
            <person name="Aerts A."/>
            <person name="Otillar R.P."/>
            <person name="Terry A.Y."/>
            <person name="Boore J.L."/>
            <person name="Grigoriev I.V."/>
            <person name="Lindberg D.R."/>
            <person name="Seaver E.C."/>
            <person name="Weisblat D.A."/>
            <person name="Putnam N.H."/>
            <person name="Rokhsar D.S."/>
        </authorList>
    </citation>
    <scope>NUCLEOTIDE SEQUENCE</scope>
    <source>
        <strain evidence="2 4">I ESC-2004</strain>
    </source>
</reference>
<dbReference type="GO" id="GO:0016020">
    <property type="term" value="C:membrane"/>
    <property type="evidence" value="ECO:0007669"/>
    <property type="project" value="GOC"/>
</dbReference>
<evidence type="ECO:0000313" key="3">
    <source>
        <dbReference type="EnsemblMetazoa" id="CapteP104895"/>
    </source>
</evidence>
<dbReference type="OMA" id="WRNTWID"/>
<dbReference type="HOGENOM" id="CLU_2055507_0_0_1"/>
<organism evidence="2">
    <name type="scientific">Capitella teleta</name>
    <name type="common">Polychaete worm</name>
    <dbReference type="NCBI Taxonomy" id="283909"/>
    <lineage>
        <taxon>Eukaryota</taxon>
        <taxon>Metazoa</taxon>
        <taxon>Spiralia</taxon>
        <taxon>Lophotrochozoa</taxon>
        <taxon>Annelida</taxon>
        <taxon>Polychaeta</taxon>
        <taxon>Sedentaria</taxon>
        <taxon>Scolecida</taxon>
        <taxon>Capitellidae</taxon>
        <taxon>Capitella</taxon>
    </lineage>
</organism>
<dbReference type="Pfam" id="PF04488">
    <property type="entry name" value="Gly_transf_sug"/>
    <property type="match status" value="1"/>
</dbReference>
<evidence type="ECO:0000256" key="1">
    <source>
        <dbReference type="ARBA" id="ARBA00022679"/>
    </source>
</evidence>
<keyword evidence="4" id="KW-1185">Reference proteome</keyword>
<gene>
    <name evidence="2" type="ORF">CAPTEDRAFT_104895</name>
</gene>
<proteinExistence type="predicted"/>
<reference evidence="3" key="3">
    <citation type="submission" date="2015-06" db="UniProtKB">
        <authorList>
            <consortium name="EnsemblMetazoa"/>
        </authorList>
    </citation>
    <scope>IDENTIFICATION</scope>
</reference>
<dbReference type="InterPro" id="IPR051706">
    <property type="entry name" value="Glycosyltransferase_domain"/>
</dbReference>
<dbReference type="InterPro" id="IPR007577">
    <property type="entry name" value="GlycoTrfase_DXD_sugar-bd_CS"/>
</dbReference>
<protein>
    <submittedName>
        <fullName evidence="2 3">Uncharacterized protein</fullName>
    </submittedName>
</protein>
<evidence type="ECO:0000313" key="4">
    <source>
        <dbReference type="Proteomes" id="UP000014760"/>
    </source>
</evidence>
<dbReference type="Proteomes" id="UP000014760">
    <property type="component" value="Unassembled WGS sequence"/>
</dbReference>
<keyword evidence="1" id="KW-0808">Transferase</keyword>
<dbReference type="PANTHER" id="PTHR32385:SF15">
    <property type="entry name" value="INOSITOL PHOSPHOCERAMIDE MANNOSYLTRANSFERASE 1"/>
    <property type="match status" value="1"/>
</dbReference>
<dbReference type="GO" id="GO:0000030">
    <property type="term" value="F:mannosyltransferase activity"/>
    <property type="evidence" value="ECO:0007669"/>
    <property type="project" value="TreeGrafter"/>
</dbReference>
<accession>R7UAV1</accession>
<dbReference type="EMBL" id="KB305580">
    <property type="protein sequence ID" value="ELU00913.1"/>
    <property type="molecule type" value="Genomic_DNA"/>
</dbReference>
<name>R7UAV1_CAPTE</name>
<dbReference type="GO" id="GO:0051999">
    <property type="term" value="P:mannosyl-inositol phosphorylceramide biosynthetic process"/>
    <property type="evidence" value="ECO:0007669"/>
    <property type="project" value="TreeGrafter"/>
</dbReference>